<sequence>MPDSILINCTVLQPQRPIYTISATTAVSILKPPSRRHGQVKENKKAHRNGIKKPKSFRHRSMRGVDAKYRKNALHALNGSRKARAEQKATS</sequence>
<protein>
    <submittedName>
        <fullName evidence="1">Uncharacterized protein</fullName>
    </submittedName>
</protein>
<reference evidence="1" key="1">
    <citation type="journal article" date="2021" name="New Phytol.">
        <title>Evolutionary innovations through gain and loss of genes in the ectomycorrhizal Boletales.</title>
        <authorList>
            <person name="Wu G."/>
            <person name="Miyauchi S."/>
            <person name="Morin E."/>
            <person name="Kuo A."/>
            <person name="Drula E."/>
            <person name="Varga T."/>
            <person name="Kohler A."/>
            <person name="Feng B."/>
            <person name="Cao Y."/>
            <person name="Lipzen A."/>
            <person name="Daum C."/>
            <person name="Hundley H."/>
            <person name="Pangilinan J."/>
            <person name="Johnson J."/>
            <person name="Barry K."/>
            <person name="LaButti K."/>
            <person name="Ng V."/>
            <person name="Ahrendt S."/>
            <person name="Min B."/>
            <person name="Choi I.G."/>
            <person name="Park H."/>
            <person name="Plett J.M."/>
            <person name="Magnuson J."/>
            <person name="Spatafora J.W."/>
            <person name="Nagy L.G."/>
            <person name="Henrissat B."/>
            <person name="Grigoriev I.V."/>
            <person name="Yang Z.L."/>
            <person name="Xu J."/>
            <person name="Martin F.M."/>
        </authorList>
    </citation>
    <scope>NUCLEOTIDE SEQUENCE</scope>
    <source>
        <strain evidence="1">KUC20120723A-06</strain>
    </source>
</reference>
<evidence type="ECO:0000313" key="1">
    <source>
        <dbReference type="EMBL" id="KAH7930261.1"/>
    </source>
</evidence>
<proteinExistence type="predicted"/>
<keyword evidence="2" id="KW-1185">Reference proteome</keyword>
<dbReference type="EMBL" id="MU266333">
    <property type="protein sequence ID" value="KAH7930261.1"/>
    <property type="molecule type" value="Genomic_DNA"/>
</dbReference>
<dbReference type="Proteomes" id="UP000790709">
    <property type="component" value="Unassembled WGS sequence"/>
</dbReference>
<evidence type="ECO:0000313" key="2">
    <source>
        <dbReference type="Proteomes" id="UP000790709"/>
    </source>
</evidence>
<name>A0ACB8BWC9_9AGAM</name>
<organism evidence="1 2">
    <name type="scientific">Leucogyrophana mollusca</name>
    <dbReference type="NCBI Taxonomy" id="85980"/>
    <lineage>
        <taxon>Eukaryota</taxon>
        <taxon>Fungi</taxon>
        <taxon>Dikarya</taxon>
        <taxon>Basidiomycota</taxon>
        <taxon>Agaricomycotina</taxon>
        <taxon>Agaricomycetes</taxon>
        <taxon>Agaricomycetidae</taxon>
        <taxon>Boletales</taxon>
        <taxon>Boletales incertae sedis</taxon>
        <taxon>Leucogyrophana</taxon>
    </lineage>
</organism>
<comment type="caution">
    <text evidence="1">The sequence shown here is derived from an EMBL/GenBank/DDBJ whole genome shotgun (WGS) entry which is preliminary data.</text>
</comment>
<gene>
    <name evidence="1" type="ORF">BV22DRAFT_67067</name>
</gene>
<accession>A0ACB8BWC9</accession>